<keyword evidence="5 7" id="KW-1133">Transmembrane helix</keyword>
<evidence type="ECO:0000256" key="4">
    <source>
        <dbReference type="ARBA" id="ARBA00022692"/>
    </source>
</evidence>
<keyword evidence="9" id="KW-1185">Reference proteome</keyword>
<organism evidence="8 9">
    <name type="scientific">Iocasia fonsfrigidae</name>
    <dbReference type="NCBI Taxonomy" id="2682810"/>
    <lineage>
        <taxon>Bacteria</taxon>
        <taxon>Bacillati</taxon>
        <taxon>Bacillota</taxon>
        <taxon>Clostridia</taxon>
        <taxon>Halanaerobiales</taxon>
        <taxon>Halanaerobiaceae</taxon>
        <taxon>Iocasia</taxon>
    </lineage>
</organism>
<gene>
    <name evidence="8" type="ORF">GM661_11925</name>
</gene>
<comment type="subcellular location">
    <subcellularLocation>
        <location evidence="1">Cell membrane</location>
        <topology evidence="1">Multi-pass membrane protein</topology>
    </subcellularLocation>
</comment>
<evidence type="ECO:0000313" key="9">
    <source>
        <dbReference type="Proteomes" id="UP000665020"/>
    </source>
</evidence>
<dbReference type="GO" id="GO:0015109">
    <property type="term" value="F:chromate transmembrane transporter activity"/>
    <property type="evidence" value="ECO:0007669"/>
    <property type="project" value="InterPro"/>
</dbReference>
<dbReference type="InterPro" id="IPR052518">
    <property type="entry name" value="CHR_Transporter"/>
</dbReference>
<dbReference type="AlphaFoldDB" id="A0A8A7KFY9"/>
<reference evidence="8" key="1">
    <citation type="submission" date="2019-12" db="EMBL/GenBank/DDBJ databases">
        <authorList>
            <person name="zhang j."/>
            <person name="sun C.M."/>
        </authorList>
    </citation>
    <scope>NUCLEOTIDE SEQUENCE</scope>
    <source>
        <strain evidence="8">NS-1</strain>
    </source>
</reference>
<dbReference type="PANTHER" id="PTHR43663">
    <property type="entry name" value="CHROMATE TRANSPORT PROTEIN-RELATED"/>
    <property type="match status" value="1"/>
</dbReference>
<feature type="transmembrane region" description="Helical" evidence="7">
    <location>
        <begin position="111"/>
        <end position="130"/>
    </location>
</feature>
<comment type="similarity">
    <text evidence="2">Belongs to the chromate ion transporter (CHR) (TC 2.A.51) family.</text>
</comment>
<keyword evidence="4 7" id="KW-0812">Transmembrane</keyword>
<sequence length="174" mass="18635">MSILLINLYLSFLKIGFFGFGGGYAMISLIQEELINHGWLGLEDFVNIIAIAEMTPGPIAINSGTFVGFKVSTLLGSLAATIGVITPSFILVLILAYFFKKIKDSNYVNSILLFLRPAVIGLITAAAFTIGKTSVIDLTGFIITSAVIFLMLKTSIHPILVIVLAGLSGMIIYA</sequence>
<evidence type="ECO:0000256" key="7">
    <source>
        <dbReference type="SAM" id="Phobius"/>
    </source>
</evidence>
<accession>A0A8A7KFY9</accession>
<dbReference type="InterPro" id="IPR003370">
    <property type="entry name" value="Chromate_transpt"/>
</dbReference>
<evidence type="ECO:0000256" key="5">
    <source>
        <dbReference type="ARBA" id="ARBA00022989"/>
    </source>
</evidence>
<dbReference type="Pfam" id="PF02417">
    <property type="entry name" value="Chromate_transp"/>
    <property type="match status" value="1"/>
</dbReference>
<evidence type="ECO:0000256" key="3">
    <source>
        <dbReference type="ARBA" id="ARBA00022475"/>
    </source>
</evidence>
<evidence type="ECO:0000313" key="8">
    <source>
        <dbReference type="EMBL" id="QTL98618.1"/>
    </source>
</evidence>
<dbReference type="GO" id="GO:0005886">
    <property type="term" value="C:plasma membrane"/>
    <property type="evidence" value="ECO:0007669"/>
    <property type="project" value="UniProtKB-SubCell"/>
</dbReference>
<dbReference type="EMBL" id="CP046640">
    <property type="protein sequence ID" value="QTL98618.1"/>
    <property type="molecule type" value="Genomic_DNA"/>
</dbReference>
<evidence type="ECO:0000256" key="1">
    <source>
        <dbReference type="ARBA" id="ARBA00004651"/>
    </source>
</evidence>
<feature type="transmembrane region" description="Helical" evidence="7">
    <location>
        <begin position="74"/>
        <end position="99"/>
    </location>
</feature>
<dbReference type="PANTHER" id="PTHR43663:SF1">
    <property type="entry name" value="CHROMATE TRANSPORTER"/>
    <property type="match status" value="1"/>
</dbReference>
<name>A0A8A7KFY9_9FIRM</name>
<evidence type="ECO:0000256" key="2">
    <source>
        <dbReference type="ARBA" id="ARBA00005262"/>
    </source>
</evidence>
<feature type="transmembrane region" description="Helical" evidence="7">
    <location>
        <begin position="12"/>
        <end position="30"/>
    </location>
</feature>
<keyword evidence="6 7" id="KW-0472">Membrane</keyword>
<dbReference type="Proteomes" id="UP000665020">
    <property type="component" value="Chromosome"/>
</dbReference>
<proteinExistence type="inferred from homology"/>
<feature type="transmembrane region" description="Helical" evidence="7">
    <location>
        <begin position="142"/>
        <end position="173"/>
    </location>
</feature>
<protein>
    <submittedName>
        <fullName evidence="8">Chromate transporter</fullName>
    </submittedName>
</protein>
<keyword evidence="3" id="KW-1003">Cell membrane</keyword>
<dbReference type="KEGG" id="ifn:GM661_11925"/>
<dbReference type="RefSeq" id="WP_230867026.1">
    <property type="nucleotide sequence ID" value="NZ_CP046640.1"/>
</dbReference>
<evidence type="ECO:0000256" key="6">
    <source>
        <dbReference type="ARBA" id="ARBA00023136"/>
    </source>
</evidence>